<evidence type="ECO:0000313" key="1">
    <source>
        <dbReference type="EMBL" id="MDT0308310.1"/>
    </source>
</evidence>
<dbReference type="NCBIfam" id="TIGR04267">
    <property type="entry name" value="mod_HExxH"/>
    <property type="match status" value="1"/>
</dbReference>
<gene>
    <name evidence="1" type="ORF">RM780_15260</name>
</gene>
<reference evidence="2" key="1">
    <citation type="submission" date="2023-07" db="EMBL/GenBank/DDBJ databases">
        <title>30 novel species of actinomycetes from the DSMZ collection.</title>
        <authorList>
            <person name="Nouioui I."/>
        </authorList>
    </citation>
    <scope>NUCLEOTIDE SEQUENCE [LARGE SCALE GENOMIC DNA]</scope>
    <source>
        <strain evidence="2">DSM 44917</strain>
    </source>
</reference>
<evidence type="ECO:0000313" key="2">
    <source>
        <dbReference type="Proteomes" id="UP001183388"/>
    </source>
</evidence>
<organism evidence="1 2">
    <name type="scientific">Streptomyces boetiae</name>
    <dbReference type="NCBI Taxonomy" id="3075541"/>
    <lineage>
        <taxon>Bacteria</taxon>
        <taxon>Bacillati</taxon>
        <taxon>Actinomycetota</taxon>
        <taxon>Actinomycetes</taxon>
        <taxon>Kitasatosporales</taxon>
        <taxon>Streptomycetaceae</taxon>
        <taxon>Streptomyces</taxon>
    </lineage>
</organism>
<dbReference type="InterPro" id="IPR026337">
    <property type="entry name" value="AKG_HExxH"/>
</dbReference>
<proteinExistence type="predicted"/>
<dbReference type="EMBL" id="JAVREN010000020">
    <property type="protein sequence ID" value="MDT0308310.1"/>
    <property type="molecule type" value="Genomic_DNA"/>
</dbReference>
<dbReference type="Proteomes" id="UP001183388">
    <property type="component" value="Unassembled WGS sequence"/>
</dbReference>
<protein>
    <submittedName>
        <fullName evidence="1">HEXXH motif-containing putative peptide modification protein</fullName>
    </submittedName>
</protein>
<sequence>MSGAPAAPAAPLTDEEVRALGGTEGGGDTLARLAAGQHTRRLLLLRALLDAVDAAPAAGAARDHAALLEETERAAPAAARGVLFYSLTGPWAERCLARLAGPPGPGPGAARDLAGLGALAAAAAVRSGTGFTARVPVHGGRVTLPTLGALHCPVPDGTPAELGGEGGRFTVRAAGAPAAEVAPEEAGWRSRDPRWLPLRTLPGGPRPVLLDDLDPGPFRTAAPAALPPGERARWARLWEEALPLTGLGGAARAAELALLDCIVPTLRPGGGHTSGTTSTAFGAVMASTPPSAADLAAGLAHELQHAKLTALAALVPLHTAGPEPRHWAPWRPGPRPFDGLLHGTYAHLALAGFWQRLALALPDPTARDAAWAAHARCWTQVGAVLPALREARALTDAGRLFTGAMAERHERLRAPAPPSGHLIRAAAYVETARTLWLRQHGR</sequence>
<dbReference type="RefSeq" id="WP_311631255.1">
    <property type="nucleotide sequence ID" value="NZ_JAVREN010000020.1"/>
</dbReference>
<keyword evidence="2" id="KW-1185">Reference proteome</keyword>
<comment type="caution">
    <text evidence="1">The sequence shown here is derived from an EMBL/GenBank/DDBJ whole genome shotgun (WGS) entry which is preliminary data.</text>
</comment>
<accession>A0ABU2L9Z5</accession>
<name>A0ABU2L9Z5_9ACTN</name>